<feature type="region of interest" description="Disordered" evidence="2">
    <location>
        <begin position="57"/>
        <end position="99"/>
    </location>
</feature>
<proteinExistence type="predicted"/>
<dbReference type="Proteomes" id="UP001163828">
    <property type="component" value="Unassembled WGS sequence"/>
</dbReference>
<dbReference type="EMBL" id="MU790596">
    <property type="protein sequence ID" value="KAJ3996962.1"/>
    <property type="molecule type" value="Genomic_DNA"/>
</dbReference>
<dbReference type="PROSITE" id="PS50089">
    <property type="entry name" value="ZF_RING_2"/>
    <property type="match status" value="1"/>
</dbReference>
<evidence type="ECO:0000256" key="2">
    <source>
        <dbReference type="SAM" id="MobiDB-lite"/>
    </source>
</evidence>
<evidence type="ECO:0000256" key="3">
    <source>
        <dbReference type="SAM" id="SignalP"/>
    </source>
</evidence>
<organism evidence="5 6">
    <name type="scientific">Lentinula boryana</name>
    <dbReference type="NCBI Taxonomy" id="40481"/>
    <lineage>
        <taxon>Eukaryota</taxon>
        <taxon>Fungi</taxon>
        <taxon>Dikarya</taxon>
        <taxon>Basidiomycota</taxon>
        <taxon>Agaricomycotina</taxon>
        <taxon>Agaricomycetes</taxon>
        <taxon>Agaricomycetidae</taxon>
        <taxon>Agaricales</taxon>
        <taxon>Marasmiineae</taxon>
        <taxon>Omphalotaceae</taxon>
        <taxon>Lentinula</taxon>
    </lineage>
</organism>
<feature type="chain" id="PRO_5046423633" description="RING-type domain-containing protein" evidence="3">
    <location>
        <begin position="22"/>
        <end position="500"/>
    </location>
</feature>
<dbReference type="SUPFAM" id="SSF57850">
    <property type="entry name" value="RING/U-box"/>
    <property type="match status" value="1"/>
</dbReference>
<feature type="compositionally biased region" description="Acidic residues" evidence="2">
    <location>
        <begin position="364"/>
        <end position="373"/>
    </location>
</feature>
<keyword evidence="1" id="KW-0863">Zinc-finger</keyword>
<dbReference type="InterPro" id="IPR031824">
    <property type="entry name" value="RNF220_mid"/>
</dbReference>
<protein>
    <recommendedName>
        <fullName evidence="4">RING-type domain-containing protein</fullName>
    </recommendedName>
</protein>
<name>A0ABQ8QEP1_9AGAR</name>
<evidence type="ECO:0000313" key="6">
    <source>
        <dbReference type="Proteomes" id="UP001163828"/>
    </source>
</evidence>
<dbReference type="InterPro" id="IPR001841">
    <property type="entry name" value="Znf_RING"/>
</dbReference>
<keyword evidence="1" id="KW-0862">Zinc</keyword>
<accession>A0ABQ8QEP1</accession>
<feature type="signal peptide" evidence="3">
    <location>
        <begin position="1"/>
        <end position="21"/>
    </location>
</feature>
<comment type="caution">
    <text evidence="5">The sequence shown here is derived from an EMBL/GenBank/DDBJ whole genome shotgun (WGS) entry which is preliminary data.</text>
</comment>
<dbReference type="Pfam" id="PF13923">
    <property type="entry name" value="zf-C3HC4_2"/>
    <property type="match status" value="1"/>
</dbReference>
<dbReference type="InterPro" id="IPR013083">
    <property type="entry name" value="Znf_RING/FYVE/PHD"/>
</dbReference>
<keyword evidence="6" id="KW-1185">Reference proteome</keyword>
<dbReference type="Gene3D" id="3.30.40.10">
    <property type="entry name" value="Zinc/RING finger domain, C3HC4 (zinc finger)"/>
    <property type="match status" value="1"/>
</dbReference>
<sequence>MPALICLSLWASSIFLESIRLEPTVEPTTTSVKYIRTHLDILPRQFRLKAVIMGMDKGKRKRSTRTTVDQQFAGTSEAGSSRISPSPEAPVVKRSRHKAETRNCPICNEPIPLRLLGKHAELESSRVDEIIGHIGSEEPFLDLSYESYSNPTFDVASTSDLATSHGRRSAVRARRSILEKTAPVRAQSTVISKAIQSIKRNRKNRHGKLRDMTREDDEGHLASRLRYTSGRGDVVCPVCLDTVEGDEDVQDAHIEACVANESVRLEEERLKREEQELVEAEEVDIGDDDAAGHFGDVRGTGFHTRNYNERDVEDEIDIDGDDAEFFGSAQFHEADILDIDAPPTTAARTQPTSGRLQTGGVDDSCPEQETEEDQPAKVLRDLIADSKARQSSATQEVAIIPEIDKADVAILMARSRGNQAALVTALENKIQLLEGPLAQSPSSSPPLCRICIEPYSEPTVSTGCWHTCCRECWLRCLGSTKLCPICKRITAAMDLRRVYL</sequence>
<evidence type="ECO:0000259" key="4">
    <source>
        <dbReference type="PROSITE" id="PS50089"/>
    </source>
</evidence>
<dbReference type="PANTHER" id="PTHR13459:SF1">
    <property type="entry name" value="E3 UBIQUITIN-PROTEIN LIGASE RNF220 ISOFORM X1"/>
    <property type="match status" value="1"/>
</dbReference>
<gene>
    <name evidence="5" type="ORF">F5050DRAFT_1882503</name>
</gene>
<dbReference type="PANTHER" id="PTHR13459">
    <property type="entry name" value="E3 UBIQUITIN-PROTEIN LIGASE RNF220 ISOFORM X1"/>
    <property type="match status" value="1"/>
</dbReference>
<keyword evidence="3" id="KW-0732">Signal</keyword>
<evidence type="ECO:0000313" key="5">
    <source>
        <dbReference type="EMBL" id="KAJ3996962.1"/>
    </source>
</evidence>
<feature type="compositionally biased region" description="Low complexity" evidence="2">
    <location>
        <begin position="342"/>
        <end position="352"/>
    </location>
</feature>
<reference evidence="5" key="1">
    <citation type="submission" date="2022-08" db="EMBL/GenBank/DDBJ databases">
        <authorList>
            <consortium name="DOE Joint Genome Institute"/>
            <person name="Min B."/>
            <person name="Riley R."/>
            <person name="Sierra-Patev S."/>
            <person name="Naranjo-Ortiz M."/>
            <person name="Looney B."/>
            <person name="Konkel Z."/>
            <person name="Slot J.C."/>
            <person name="Sakamoto Y."/>
            <person name="Steenwyk J.L."/>
            <person name="Rokas A."/>
            <person name="Carro J."/>
            <person name="Camarero S."/>
            <person name="Ferreira P."/>
            <person name="Molpeceres G."/>
            <person name="Ruiz-Duenas F.J."/>
            <person name="Serrano A."/>
            <person name="Henrissat B."/>
            <person name="Drula E."/>
            <person name="Hughes K.W."/>
            <person name="Mata J.L."/>
            <person name="Ishikawa N.K."/>
            <person name="Vargas-Isla R."/>
            <person name="Ushijima S."/>
            <person name="Smith C.A."/>
            <person name="Ahrendt S."/>
            <person name="Andreopoulos W."/>
            <person name="He G."/>
            <person name="Labutti K."/>
            <person name="Lipzen A."/>
            <person name="Ng V."/>
            <person name="Sandor L."/>
            <person name="Barry K."/>
            <person name="Martinez A.T."/>
            <person name="Xiao Y."/>
            <person name="Gibbons J.G."/>
            <person name="Terashima K."/>
            <person name="Hibbett D.S."/>
            <person name="Grigoriev I.V."/>
        </authorList>
    </citation>
    <scope>NUCLEOTIDE SEQUENCE</scope>
    <source>
        <strain evidence="5">TFB10827</strain>
    </source>
</reference>
<feature type="domain" description="RING-type" evidence="4">
    <location>
        <begin position="448"/>
        <end position="487"/>
    </location>
</feature>
<feature type="compositionally biased region" description="Polar residues" evidence="2">
    <location>
        <begin position="65"/>
        <end position="84"/>
    </location>
</feature>
<dbReference type="InterPro" id="IPR052443">
    <property type="entry name" value="E3_ubiq-ligase_RNF220-like"/>
</dbReference>
<evidence type="ECO:0000256" key="1">
    <source>
        <dbReference type="PROSITE-ProRule" id="PRU00175"/>
    </source>
</evidence>
<dbReference type="Pfam" id="PF15926">
    <property type="entry name" value="RNF220"/>
    <property type="match status" value="1"/>
</dbReference>
<keyword evidence="1" id="KW-0479">Metal-binding</keyword>
<feature type="region of interest" description="Disordered" evidence="2">
    <location>
        <begin position="342"/>
        <end position="374"/>
    </location>
</feature>